<reference evidence="1 2" key="1">
    <citation type="submission" date="2019-09" db="EMBL/GenBank/DDBJ databases">
        <title>Complete genome sequence of Arachidicoccus sp. B3-10 isolated from apple orchard soil.</title>
        <authorList>
            <person name="Kim H.S."/>
            <person name="Han K.-I."/>
            <person name="Suh M.K."/>
            <person name="Lee K.C."/>
            <person name="Eom M.K."/>
            <person name="Kim J.-S."/>
            <person name="Kang S.W."/>
            <person name="Sin Y."/>
            <person name="Lee J.-S."/>
        </authorList>
    </citation>
    <scope>NUCLEOTIDE SEQUENCE [LARGE SCALE GENOMIC DNA]</scope>
    <source>
        <strain evidence="1 2">B3-10</strain>
    </source>
</reference>
<dbReference type="KEGG" id="arac:E0W69_009435"/>
<dbReference type="Proteomes" id="UP000292424">
    <property type="component" value="Chromosome"/>
</dbReference>
<protein>
    <submittedName>
        <fullName evidence="1">Uncharacterized protein</fullName>
    </submittedName>
</protein>
<dbReference type="AlphaFoldDB" id="A0A5P2G105"/>
<dbReference type="RefSeq" id="WP_131329815.1">
    <property type="nucleotide sequence ID" value="NZ_CP044016.1"/>
</dbReference>
<evidence type="ECO:0000313" key="1">
    <source>
        <dbReference type="EMBL" id="QES88867.1"/>
    </source>
</evidence>
<accession>A0A5P2G105</accession>
<evidence type="ECO:0000313" key="2">
    <source>
        <dbReference type="Proteomes" id="UP000292424"/>
    </source>
</evidence>
<gene>
    <name evidence="1" type="ORF">E0W69_009435</name>
</gene>
<dbReference type="EMBL" id="CP044016">
    <property type="protein sequence ID" value="QES88867.1"/>
    <property type="molecule type" value="Genomic_DNA"/>
</dbReference>
<organism evidence="1 2">
    <name type="scientific">Rhizosphaericola mali</name>
    <dbReference type="NCBI Taxonomy" id="2545455"/>
    <lineage>
        <taxon>Bacteria</taxon>
        <taxon>Pseudomonadati</taxon>
        <taxon>Bacteroidota</taxon>
        <taxon>Chitinophagia</taxon>
        <taxon>Chitinophagales</taxon>
        <taxon>Chitinophagaceae</taxon>
        <taxon>Rhizosphaericola</taxon>
    </lineage>
</organism>
<sequence>MNQGIEIVAIASSVLPIKQIHSTIEYHAEQKKHDPFEREKEYSIGYVEPINYQYFPLPLNYINGKRLPKRKNN</sequence>
<proteinExistence type="predicted"/>
<name>A0A5P2G105_9BACT</name>
<keyword evidence="2" id="KW-1185">Reference proteome</keyword>